<sequence>MKINKHKIIWMVLAAAIVVVLLIMWLIGVSPRRQQIAEANAQTAQIEQQNKKLSDEIRDLSVASINIQLQKSRLAQIQRQIPATYNQSEFIASLNQAAADSGVTISSVSFSSAVDAQLPTEASNNISTGRLVQVPVTIAASGNYDALRNFVNGIQHIERIDLATDVSYSIGDDPNQSTVSINSYIWALLSSEVSHSANASVSSDSSASSSSSSSGN</sequence>
<name>A0A086ZPU5_9BIFI</name>
<keyword evidence="1" id="KW-0175">Coiled coil</keyword>
<accession>A0A086ZPU5</accession>
<feature type="coiled-coil region" evidence="1">
    <location>
        <begin position="36"/>
        <end position="63"/>
    </location>
</feature>
<dbReference type="InterPro" id="IPR014717">
    <property type="entry name" value="Transl_elong_EF1B/ribsomal_bS6"/>
</dbReference>
<keyword evidence="2" id="KW-0812">Transmembrane</keyword>
<evidence type="ECO:0000313" key="4">
    <source>
        <dbReference type="Proteomes" id="UP000029093"/>
    </source>
</evidence>
<evidence type="ECO:0000256" key="1">
    <source>
        <dbReference type="SAM" id="Coils"/>
    </source>
</evidence>
<organism evidence="3 4">
    <name type="scientific">Bifidobacterium boum</name>
    <dbReference type="NCBI Taxonomy" id="78343"/>
    <lineage>
        <taxon>Bacteria</taxon>
        <taxon>Bacillati</taxon>
        <taxon>Actinomycetota</taxon>
        <taxon>Actinomycetes</taxon>
        <taxon>Bifidobacteriales</taxon>
        <taxon>Bifidobacteriaceae</taxon>
        <taxon>Bifidobacterium</taxon>
    </lineage>
</organism>
<dbReference type="Pfam" id="PF04350">
    <property type="entry name" value="PilO"/>
    <property type="match status" value="1"/>
</dbReference>
<keyword evidence="2" id="KW-0472">Membrane</keyword>
<dbReference type="GO" id="GO:0043683">
    <property type="term" value="P:type IV pilus assembly"/>
    <property type="evidence" value="ECO:0007669"/>
    <property type="project" value="InterPro"/>
</dbReference>
<gene>
    <name evidence="3" type="ORF">BBOU_0674</name>
</gene>
<reference evidence="3 4" key="1">
    <citation type="submission" date="2014-03" db="EMBL/GenBank/DDBJ databases">
        <title>Genomics of Bifidobacteria.</title>
        <authorList>
            <person name="Ventura M."/>
            <person name="Milani C."/>
            <person name="Lugli G.A."/>
        </authorList>
    </citation>
    <scope>NUCLEOTIDE SEQUENCE [LARGE SCALE GENOMIC DNA]</scope>
    <source>
        <strain evidence="3 4">LMG 10736</strain>
    </source>
</reference>
<feature type="transmembrane region" description="Helical" evidence="2">
    <location>
        <begin position="7"/>
        <end position="27"/>
    </location>
</feature>
<dbReference type="GeneID" id="303203831"/>
<dbReference type="RefSeq" id="WP_238551981.1">
    <property type="nucleotide sequence ID" value="NZ_JGYQ01000007.1"/>
</dbReference>
<dbReference type="AlphaFoldDB" id="A0A086ZPU5"/>
<protein>
    <submittedName>
        <fullName evidence="3">Putative pilus assembly protein</fullName>
    </submittedName>
</protein>
<dbReference type="InterPro" id="IPR007445">
    <property type="entry name" value="PilO"/>
</dbReference>
<proteinExistence type="predicted"/>
<evidence type="ECO:0000256" key="2">
    <source>
        <dbReference type="SAM" id="Phobius"/>
    </source>
</evidence>
<keyword evidence="4" id="KW-1185">Reference proteome</keyword>
<evidence type="ECO:0000313" key="3">
    <source>
        <dbReference type="EMBL" id="KFI48545.1"/>
    </source>
</evidence>
<dbReference type="EMBL" id="JGYQ01000007">
    <property type="protein sequence ID" value="KFI48545.1"/>
    <property type="molecule type" value="Genomic_DNA"/>
</dbReference>
<keyword evidence="2" id="KW-1133">Transmembrane helix</keyword>
<dbReference type="GO" id="GO:0043107">
    <property type="term" value="P:type IV pilus-dependent motility"/>
    <property type="evidence" value="ECO:0007669"/>
    <property type="project" value="InterPro"/>
</dbReference>
<dbReference type="Gene3D" id="3.30.70.60">
    <property type="match status" value="1"/>
</dbReference>
<dbReference type="Proteomes" id="UP000029093">
    <property type="component" value="Unassembled WGS sequence"/>
</dbReference>
<comment type="caution">
    <text evidence="3">The sequence shown here is derived from an EMBL/GenBank/DDBJ whole genome shotgun (WGS) entry which is preliminary data.</text>
</comment>